<keyword evidence="2" id="KW-1185">Reference proteome</keyword>
<dbReference type="RefSeq" id="WP_090856921.1">
    <property type="nucleotide sequence ID" value="NZ_FNJU01000009.1"/>
</dbReference>
<evidence type="ECO:0000313" key="1">
    <source>
        <dbReference type="EMBL" id="SDP86755.1"/>
    </source>
</evidence>
<dbReference type="Proteomes" id="UP000199159">
    <property type="component" value="Unassembled WGS sequence"/>
</dbReference>
<dbReference type="AlphaFoldDB" id="A0A1H0W8P1"/>
<evidence type="ECO:0000313" key="2">
    <source>
        <dbReference type="Proteomes" id="UP000199159"/>
    </source>
</evidence>
<name>A0A1H0W8P1_9BACI</name>
<dbReference type="OrthoDB" id="3354031at2"/>
<accession>A0A1H0W8P1</accession>
<protein>
    <submittedName>
        <fullName evidence="1">Uncharacterized protein</fullName>
    </submittedName>
</protein>
<dbReference type="EMBL" id="FNJU01000009">
    <property type="protein sequence ID" value="SDP86755.1"/>
    <property type="molecule type" value="Genomic_DNA"/>
</dbReference>
<reference evidence="2" key="1">
    <citation type="submission" date="2016-10" db="EMBL/GenBank/DDBJ databases">
        <authorList>
            <person name="Varghese N."/>
            <person name="Submissions S."/>
        </authorList>
    </citation>
    <scope>NUCLEOTIDE SEQUENCE [LARGE SCALE GENOMIC DNA]</scope>
    <source>
        <strain evidence="2">IBRC-M10078</strain>
    </source>
</reference>
<organism evidence="1 2">
    <name type="scientific">Litchfieldia salsa</name>
    <dbReference type="NCBI Taxonomy" id="930152"/>
    <lineage>
        <taxon>Bacteria</taxon>
        <taxon>Bacillati</taxon>
        <taxon>Bacillota</taxon>
        <taxon>Bacilli</taxon>
        <taxon>Bacillales</taxon>
        <taxon>Bacillaceae</taxon>
        <taxon>Litchfieldia</taxon>
    </lineage>
</organism>
<sequence>MNKDLKDFQSEITWFFRKPEEIILLGQRTFHASFEFEEKYPILTKLLKKARITTIKYEEQRYELFGWYDKDNNSLGWLCNESLELEDKEIKKSLHPDHVLLLRNFGGITERWNEPVDTWLCNLNYALPYENAEVGINGWEESFEEYCKDEGIEIKINPRDYITFAVEANGNVTMYHKESGEILMYAHDHAFNHIYPFHHYPEYTLYRIENCNTLKEWVETIAGQWLTNII</sequence>
<gene>
    <name evidence="1" type="ORF">SAMN05216565_109167</name>
</gene>
<proteinExistence type="predicted"/>